<evidence type="ECO:0000259" key="10">
    <source>
        <dbReference type="Pfam" id="PF00675"/>
    </source>
</evidence>
<evidence type="ECO:0000256" key="2">
    <source>
        <dbReference type="ARBA" id="ARBA00007261"/>
    </source>
</evidence>
<comment type="similarity">
    <text evidence="2 8">Belongs to the peptidase M16 family.</text>
</comment>
<keyword evidence="4" id="KW-0479">Metal-binding</keyword>
<dbReference type="Gene3D" id="3.30.830.10">
    <property type="entry name" value="Metalloenzyme, LuxS/M16 peptidase-like"/>
    <property type="match status" value="4"/>
</dbReference>
<evidence type="ECO:0000256" key="5">
    <source>
        <dbReference type="ARBA" id="ARBA00022801"/>
    </source>
</evidence>
<keyword evidence="6" id="KW-0862">Zinc</keyword>
<organism evidence="12 13">
    <name type="scientific">Aurantiacibacter gilvus</name>
    <dbReference type="NCBI Taxonomy" id="3139141"/>
    <lineage>
        <taxon>Bacteria</taxon>
        <taxon>Pseudomonadati</taxon>
        <taxon>Pseudomonadota</taxon>
        <taxon>Alphaproteobacteria</taxon>
        <taxon>Sphingomonadales</taxon>
        <taxon>Erythrobacteraceae</taxon>
        <taxon>Aurantiacibacter</taxon>
    </lineage>
</organism>
<keyword evidence="13" id="KW-1185">Reference proteome</keyword>
<feature type="domain" description="Peptidase M16 C-terminal" evidence="11">
    <location>
        <begin position="714"/>
        <end position="892"/>
    </location>
</feature>
<dbReference type="InterPro" id="IPR001431">
    <property type="entry name" value="Pept_M16_Zn_BS"/>
</dbReference>
<keyword evidence="7" id="KW-0482">Metalloprotease</keyword>
<feature type="domain" description="Peptidase M16 N-terminal" evidence="10">
    <location>
        <begin position="78"/>
        <end position="203"/>
    </location>
</feature>
<sequence length="974" mass="106882">MNLRKLAVLTTALAMPLALVQPLAAQEPEYSQQVSDASSGVSAEVAAVFPEIAESDLPFDTDYRVGQLDNGMRYIIRSNATPPEQGLVYFWVDAGSVSEADGEEGYAHFIEHMAFNGSTNVPEGEMVHLLEREGLAFGADTNASTSMDTTLYRLDLPRNDTDLLDTALMLMRETASELLFDDEAVDREKGIILSERRVRDTYQLRNTIDNLEFLYPGSRFSERMPIGAPESAESIEVATGAALRALYERVYRPENTALIVVGDYDPNEVEAMIRARFASWQGEPRLETPDFGPIDPELSGQTDVFLDPALSDSISISRHGEWLGEPDTAASRRARVLRQIGYSIVNRLLQRLARQDDPPFRSARLGTDEVFEVGRTTSLDVLTNEGEWQRGLAAAQEEYRRAVQFGFTEAEVAEQVANLRQAIESNAASAATRGNRDFLTGGLTLLSDGQVPTTPASALERFSQHEPEITPEAVLAALQADLVPLDNPLIRFTGSEPPEGGELALRSSWTDGMALALEAPVESAAAEFAYTDFGTPGTVVSDTVDERLDIRTVRFSNGLMLNLKQTDLDEQRVLVQLNFDGGDLLSTADNPLATALVGSLPTGGLGAHTLDELQTVLAGRQVSFNVGSADETFRMSAVTTPSDLELQLQLMTAALVDPGYRATAEAQYRRNVQSFFDRRFATPSSALSNEIGGVISDGDPRFTLQSEEDYLALNFAKLRDDISDRWQNGAMELALVGDIDEDATVALVARTLGTLPARESTFGAYEDARQRSFTDNREARTVYHDGQPNQAMLMMVWPTRDDSDPVATIQLNMLERVTRLIMLEVIREELGQTYSPSVSVDLSRTYPGFGTFDVSAQVDTAQVDPTRDAMLTALADLRSAPVDEDVLLRARQPLLEAIDNQLDSNGGWMSLVDRAQTEPDRIDRFLAARDQVEAVTVEDVQALAMQYLDPAERLEFVVLPRQGGSENGDEAAPE</sequence>
<dbReference type="InterPro" id="IPR050626">
    <property type="entry name" value="Peptidase_M16"/>
</dbReference>
<evidence type="ECO:0000313" key="13">
    <source>
        <dbReference type="Proteomes" id="UP001497045"/>
    </source>
</evidence>
<keyword evidence="9" id="KW-0732">Signal</keyword>
<evidence type="ECO:0000313" key="12">
    <source>
        <dbReference type="EMBL" id="MEL1249748.1"/>
    </source>
</evidence>
<evidence type="ECO:0000256" key="8">
    <source>
        <dbReference type="RuleBase" id="RU004447"/>
    </source>
</evidence>
<accession>A0ABU9IBG0</accession>
<dbReference type="SUPFAM" id="SSF63411">
    <property type="entry name" value="LuxS/MPP-like metallohydrolase"/>
    <property type="match status" value="3"/>
</dbReference>
<dbReference type="EMBL" id="JBBYHV010000001">
    <property type="protein sequence ID" value="MEL1249748.1"/>
    <property type="molecule type" value="Genomic_DNA"/>
</dbReference>
<reference evidence="12 13" key="1">
    <citation type="submission" date="2024-04" db="EMBL/GenBank/DDBJ databases">
        <title>Aurantiacibacter sp. DGU6 16S ribosomal RNA gene Genome sequencing and assembly.</title>
        <authorList>
            <person name="Park S."/>
        </authorList>
    </citation>
    <scope>NUCLEOTIDE SEQUENCE [LARGE SCALE GENOMIC DNA]</scope>
    <source>
        <strain evidence="12 13">DGU6</strain>
    </source>
</reference>
<feature type="domain" description="Peptidase M16 C-terminal" evidence="11">
    <location>
        <begin position="240"/>
        <end position="419"/>
    </location>
</feature>
<keyword evidence="5" id="KW-0378">Hydrolase</keyword>
<name>A0ABU9IBG0_9SPHN</name>
<feature type="chain" id="PRO_5046395352" evidence="9">
    <location>
        <begin position="21"/>
        <end position="974"/>
    </location>
</feature>
<evidence type="ECO:0000256" key="1">
    <source>
        <dbReference type="ARBA" id="ARBA00001947"/>
    </source>
</evidence>
<gene>
    <name evidence="12" type="ORF">AAEO60_03595</name>
</gene>
<evidence type="ECO:0000256" key="4">
    <source>
        <dbReference type="ARBA" id="ARBA00022723"/>
    </source>
</evidence>
<evidence type="ECO:0000259" key="11">
    <source>
        <dbReference type="Pfam" id="PF05193"/>
    </source>
</evidence>
<dbReference type="PROSITE" id="PS00143">
    <property type="entry name" value="INSULINASE"/>
    <property type="match status" value="1"/>
</dbReference>
<evidence type="ECO:0000256" key="9">
    <source>
        <dbReference type="SAM" id="SignalP"/>
    </source>
</evidence>
<dbReference type="Proteomes" id="UP001497045">
    <property type="component" value="Unassembled WGS sequence"/>
</dbReference>
<protein>
    <submittedName>
        <fullName evidence="12">Insulinase family protein</fullName>
    </submittedName>
</protein>
<feature type="signal peptide" evidence="9">
    <location>
        <begin position="1"/>
        <end position="20"/>
    </location>
</feature>
<evidence type="ECO:0000256" key="7">
    <source>
        <dbReference type="ARBA" id="ARBA00023049"/>
    </source>
</evidence>
<dbReference type="InterPro" id="IPR011249">
    <property type="entry name" value="Metalloenz_LuxS/M16"/>
</dbReference>
<dbReference type="InterPro" id="IPR007863">
    <property type="entry name" value="Peptidase_M16_C"/>
</dbReference>
<dbReference type="Pfam" id="PF00675">
    <property type="entry name" value="Peptidase_M16"/>
    <property type="match status" value="1"/>
</dbReference>
<keyword evidence="3" id="KW-0645">Protease</keyword>
<dbReference type="RefSeq" id="WP_341672276.1">
    <property type="nucleotide sequence ID" value="NZ_JBBYHV010000001.1"/>
</dbReference>
<comment type="cofactor">
    <cofactor evidence="1">
        <name>Zn(2+)</name>
        <dbReference type="ChEBI" id="CHEBI:29105"/>
    </cofactor>
</comment>
<dbReference type="InterPro" id="IPR011765">
    <property type="entry name" value="Pept_M16_N"/>
</dbReference>
<evidence type="ECO:0000256" key="6">
    <source>
        <dbReference type="ARBA" id="ARBA00022833"/>
    </source>
</evidence>
<dbReference type="Pfam" id="PF05193">
    <property type="entry name" value="Peptidase_M16_C"/>
    <property type="match status" value="2"/>
</dbReference>
<dbReference type="PANTHER" id="PTHR43690:SF17">
    <property type="entry name" value="PROTEIN YHJJ"/>
    <property type="match status" value="1"/>
</dbReference>
<dbReference type="PANTHER" id="PTHR43690">
    <property type="entry name" value="NARDILYSIN"/>
    <property type="match status" value="1"/>
</dbReference>
<evidence type="ECO:0000256" key="3">
    <source>
        <dbReference type="ARBA" id="ARBA00022670"/>
    </source>
</evidence>
<comment type="caution">
    <text evidence="12">The sequence shown here is derived from an EMBL/GenBank/DDBJ whole genome shotgun (WGS) entry which is preliminary data.</text>
</comment>
<proteinExistence type="inferred from homology"/>